<dbReference type="Pfam" id="PF00186">
    <property type="entry name" value="DHFR_1"/>
    <property type="match status" value="1"/>
</dbReference>
<evidence type="ECO:0000256" key="1">
    <source>
        <dbReference type="ARBA" id="ARBA00004903"/>
    </source>
</evidence>
<evidence type="ECO:0000256" key="3">
    <source>
        <dbReference type="ARBA" id="ARBA00018886"/>
    </source>
</evidence>
<evidence type="ECO:0000259" key="8">
    <source>
        <dbReference type="PROSITE" id="PS51330"/>
    </source>
</evidence>
<dbReference type="STRING" id="1149755.A0A2J6RQI0"/>
<dbReference type="InterPro" id="IPR017925">
    <property type="entry name" value="DHFR_CS"/>
</dbReference>
<dbReference type="PROSITE" id="PS00075">
    <property type="entry name" value="DHFR_1"/>
    <property type="match status" value="1"/>
</dbReference>
<sequence>MIPRELTLIVAATNKMGIGRANTLPWIGLKKEMAYFARVTKRAPPDTINAVVMGRKSWESIPPKYRPLKDRMNVVITRNSRLTAEGSVVVGSVEGATEATKRPEVNKTFIIGGAEIYKAALERKEARRILLTRVLSDFDCDAFFPLHLDESRKIEGWERKSKEEHDRWVGEQVPEGVQEENGTRYVFEMWEKTES</sequence>
<dbReference type="PROSITE" id="PS51330">
    <property type="entry name" value="DHFR_2"/>
    <property type="match status" value="1"/>
</dbReference>
<dbReference type="InterPro" id="IPR001796">
    <property type="entry name" value="DHFR_dom"/>
</dbReference>
<name>A0A2J6RQI0_HYAVF</name>
<comment type="pathway">
    <text evidence="1">Cofactor biosynthesis; tetrahydrofolate biosynthesis; 5,6,7,8-tetrahydrofolate from 7,8-dihydrofolate: step 1/1.</text>
</comment>
<dbReference type="Gene3D" id="3.40.430.10">
    <property type="entry name" value="Dihydrofolate Reductase, subunit A"/>
    <property type="match status" value="1"/>
</dbReference>
<dbReference type="GO" id="GO:0046452">
    <property type="term" value="P:dihydrofolate metabolic process"/>
    <property type="evidence" value="ECO:0007669"/>
    <property type="project" value="TreeGrafter"/>
</dbReference>
<feature type="domain" description="DHFR" evidence="8">
    <location>
        <begin position="5"/>
        <end position="192"/>
    </location>
</feature>
<dbReference type="PANTHER" id="PTHR48069:SF3">
    <property type="entry name" value="DIHYDROFOLATE REDUCTASE"/>
    <property type="match status" value="1"/>
</dbReference>
<dbReference type="PANTHER" id="PTHR48069">
    <property type="entry name" value="DIHYDROFOLATE REDUCTASE"/>
    <property type="match status" value="1"/>
</dbReference>
<dbReference type="GO" id="GO:0046655">
    <property type="term" value="P:folic acid metabolic process"/>
    <property type="evidence" value="ECO:0007669"/>
    <property type="project" value="TreeGrafter"/>
</dbReference>
<dbReference type="SUPFAM" id="SSF53597">
    <property type="entry name" value="Dihydrofolate reductase-like"/>
    <property type="match status" value="1"/>
</dbReference>
<dbReference type="InterPro" id="IPR024072">
    <property type="entry name" value="DHFR-like_dom_sf"/>
</dbReference>
<evidence type="ECO:0000256" key="2">
    <source>
        <dbReference type="ARBA" id="ARBA00012856"/>
    </source>
</evidence>
<dbReference type="EMBL" id="KZ613945">
    <property type="protein sequence ID" value="PMD40767.1"/>
    <property type="molecule type" value="Genomic_DNA"/>
</dbReference>
<evidence type="ECO:0000256" key="6">
    <source>
        <dbReference type="ARBA" id="ARBA00023002"/>
    </source>
</evidence>
<accession>A0A2J6RQI0</accession>
<dbReference type="GO" id="GO:0046654">
    <property type="term" value="P:tetrahydrofolate biosynthetic process"/>
    <property type="evidence" value="ECO:0007669"/>
    <property type="project" value="UniProtKB-UniPathway"/>
</dbReference>
<keyword evidence="4" id="KW-0554">One-carbon metabolism</keyword>
<organism evidence="9 10">
    <name type="scientific">Hyaloscypha variabilis (strain UAMH 11265 / GT02V1 / F)</name>
    <name type="common">Meliniomyces variabilis</name>
    <dbReference type="NCBI Taxonomy" id="1149755"/>
    <lineage>
        <taxon>Eukaryota</taxon>
        <taxon>Fungi</taxon>
        <taxon>Dikarya</taxon>
        <taxon>Ascomycota</taxon>
        <taxon>Pezizomycotina</taxon>
        <taxon>Leotiomycetes</taxon>
        <taxon>Helotiales</taxon>
        <taxon>Hyaloscyphaceae</taxon>
        <taxon>Hyaloscypha</taxon>
        <taxon>Hyaloscypha variabilis</taxon>
    </lineage>
</organism>
<dbReference type="GO" id="GO:0050661">
    <property type="term" value="F:NADP binding"/>
    <property type="evidence" value="ECO:0007669"/>
    <property type="project" value="InterPro"/>
</dbReference>
<gene>
    <name evidence="9" type="ORF">L207DRAFT_426860</name>
</gene>
<evidence type="ECO:0000256" key="7">
    <source>
        <dbReference type="RuleBase" id="RU004474"/>
    </source>
</evidence>
<dbReference type="CDD" id="cd00209">
    <property type="entry name" value="DHFR"/>
    <property type="match status" value="1"/>
</dbReference>
<keyword evidence="6" id="KW-0560">Oxidoreductase</keyword>
<dbReference type="OrthoDB" id="414698at2759"/>
<dbReference type="AlphaFoldDB" id="A0A2J6RQI0"/>
<dbReference type="UniPathway" id="UPA00077">
    <property type="reaction ID" value="UER00158"/>
</dbReference>
<keyword evidence="5" id="KW-0521">NADP</keyword>
<evidence type="ECO:0000256" key="4">
    <source>
        <dbReference type="ARBA" id="ARBA00022563"/>
    </source>
</evidence>
<protein>
    <recommendedName>
        <fullName evidence="3">Dihydrofolate reductase</fullName>
        <ecNumber evidence="2">1.5.1.3</ecNumber>
    </recommendedName>
</protein>
<dbReference type="EC" id="1.5.1.3" evidence="2"/>
<dbReference type="GO" id="GO:0004146">
    <property type="term" value="F:dihydrofolate reductase activity"/>
    <property type="evidence" value="ECO:0007669"/>
    <property type="project" value="UniProtKB-EC"/>
</dbReference>
<reference evidence="9 10" key="1">
    <citation type="submission" date="2016-04" db="EMBL/GenBank/DDBJ databases">
        <title>A degradative enzymes factory behind the ericoid mycorrhizal symbiosis.</title>
        <authorList>
            <consortium name="DOE Joint Genome Institute"/>
            <person name="Martino E."/>
            <person name="Morin E."/>
            <person name="Grelet G."/>
            <person name="Kuo A."/>
            <person name="Kohler A."/>
            <person name="Daghino S."/>
            <person name="Barry K."/>
            <person name="Choi C."/>
            <person name="Cichocki N."/>
            <person name="Clum A."/>
            <person name="Copeland A."/>
            <person name="Hainaut M."/>
            <person name="Haridas S."/>
            <person name="Labutti K."/>
            <person name="Lindquist E."/>
            <person name="Lipzen A."/>
            <person name="Khouja H.-R."/>
            <person name="Murat C."/>
            <person name="Ohm R."/>
            <person name="Olson A."/>
            <person name="Spatafora J."/>
            <person name="Veneault-Fourrey C."/>
            <person name="Henrissat B."/>
            <person name="Grigoriev I."/>
            <person name="Martin F."/>
            <person name="Perotto S."/>
        </authorList>
    </citation>
    <scope>NUCLEOTIDE SEQUENCE [LARGE SCALE GENOMIC DNA]</scope>
    <source>
        <strain evidence="9 10">F</strain>
    </source>
</reference>
<evidence type="ECO:0000313" key="10">
    <source>
        <dbReference type="Proteomes" id="UP000235786"/>
    </source>
</evidence>
<evidence type="ECO:0000313" key="9">
    <source>
        <dbReference type="EMBL" id="PMD40767.1"/>
    </source>
</evidence>
<evidence type="ECO:0000256" key="5">
    <source>
        <dbReference type="ARBA" id="ARBA00022857"/>
    </source>
</evidence>
<dbReference type="GO" id="GO:0005739">
    <property type="term" value="C:mitochondrion"/>
    <property type="evidence" value="ECO:0007669"/>
    <property type="project" value="TreeGrafter"/>
</dbReference>
<dbReference type="Proteomes" id="UP000235786">
    <property type="component" value="Unassembled WGS sequence"/>
</dbReference>
<proteinExistence type="inferred from homology"/>
<dbReference type="GO" id="GO:0006730">
    <property type="term" value="P:one-carbon metabolic process"/>
    <property type="evidence" value="ECO:0007669"/>
    <property type="project" value="UniProtKB-KW"/>
</dbReference>
<dbReference type="InterPro" id="IPR012259">
    <property type="entry name" value="DHFR"/>
</dbReference>
<keyword evidence="10" id="KW-1185">Reference proteome</keyword>
<comment type="similarity">
    <text evidence="7">Belongs to the dihydrofolate reductase family.</text>
</comment>
<dbReference type="PRINTS" id="PR00070">
    <property type="entry name" value="DHFR"/>
</dbReference>